<evidence type="ECO:0000256" key="7">
    <source>
        <dbReference type="SAM" id="Phobius"/>
    </source>
</evidence>
<feature type="transmembrane region" description="Helical" evidence="7">
    <location>
        <begin position="108"/>
        <end position="126"/>
    </location>
</feature>
<feature type="transmembrane region" description="Helical" evidence="7">
    <location>
        <begin position="223"/>
        <end position="243"/>
    </location>
</feature>
<organism evidence="9">
    <name type="scientific">Bionectria ochroleuca</name>
    <name type="common">Gliocladium roseum</name>
    <dbReference type="NCBI Taxonomy" id="29856"/>
    <lineage>
        <taxon>Eukaryota</taxon>
        <taxon>Fungi</taxon>
        <taxon>Dikarya</taxon>
        <taxon>Ascomycota</taxon>
        <taxon>Pezizomycotina</taxon>
        <taxon>Sordariomycetes</taxon>
        <taxon>Hypocreomycetidae</taxon>
        <taxon>Hypocreales</taxon>
        <taxon>Bionectriaceae</taxon>
        <taxon>Clonostachys</taxon>
    </lineage>
</organism>
<feature type="transmembrane region" description="Helical" evidence="7">
    <location>
        <begin position="448"/>
        <end position="468"/>
    </location>
</feature>
<keyword evidence="6 7" id="KW-0472">Membrane</keyword>
<dbReference type="AlphaFoldDB" id="A0A0B7JZ02"/>
<reference evidence="9" key="1">
    <citation type="submission" date="2015-01" db="EMBL/GenBank/DDBJ databases">
        <authorList>
            <person name="Durling Mikael"/>
        </authorList>
    </citation>
    <scope>NUCLEOTIDE SEQUENCE</scope>
</reference>
<evidence type="ECO:0000256" key="5">
    <source>
        <dbReference type="ARBA" id="ARBA00022989"/>
    </source>
</evidence>
<dbReference type="PANTHER" id="PTHR23514">
    <property type="entry name" value="BYPASS OF STOP CODON PROTEIN 6"/>
    <property type="match status" value="1"/>
</dbReference>
<dbReference type="GO" id="GO:0022857">
    <property type="term" value="F:transmembrane transporter activity"/>
    <property type="evidence" value="ECO:0007669"/>
    <property type="project" value="InterPro"/>
</dbReference>
<dbReference type="InterPro" id="IPR051788">
    <property type="entry name" value="MFS_Transporter"/>
</dbReference>
<evidence type="ECO:0000256" key="3">
    <source>
        <dbReference type="ARBA" id="ARBA00022448"/>
    </source>
</evidence>
<feature type="transmembrane region" description="Helical" evidence="7">
    <location>
        <begin position="360"/>
        <end position="380"/>
    </location>
</feature>
<dbReference type="InterPro" id="IPR011701">
    <property type="entry name" value="MFS"/>
</dbReference>
<dbReference type="EMBL" id="CDPU01000018">
    <property type="protein sequence ID" value="CEO50313.1"/>
    <property type="molecule type" value="Genomic_DNA"/>
</dbReference>
<dbReference type="SUPFAM" id="SSF103473">
    <property type="entry name" value="MFS general substrate transporter"/>
    <property type="match status" value="1"/>
</dbReference>
<comment type="subcellular location">
    <subcellularLocation>
        <location evidence="1">Endomembrane system</location>
        <topology evidence="1">Multi-pass membrane protein</topology>
    </subcellularLocation>
</comment>
<evidence type="ECO:0000256" key="4">
    <source>
        <dbReference type="ARBA" id="ARBA00022692"/>
    </source>
</evidence>
<feature type="transmembrane region" description="Helical" evidence="7">
    <location>
        <begin position="138"/>
        <end position="158"/>
    </location>
</feature>
<protein>
    <recommendedName>
        <fullName evidence="8">Major facilitator superfamily (MFS) profile domain-containing protein</fullName>
    </recommendedName>
</protein>
<keyword evidence="5 7" id="KW-1133">Transmembrane helix</keyword>
<comment type="similarity">
    <text evidence="2">Belongs to the major facilitator superfamily.</text>
</comment>
<proteinExistence type="inferred from homology"/>
<evidence type="ECO:0000256" key="6">
    <source>
        <dbReference type="ARBA" id="ARBA00023136"/>
    </source>
</evidence>
<evidence type="ECO:0000256" key="2">
    <source>
        <dbReference type="ARBA" id="ARBA00008335"/>
    </source>
</evidence>
<dbReference type="InterPro" id="IPR020846">
    <property type="entry name" value="MFS_dom"/>
</dbReference>
<keyword evidence="4 7" id="KW-0812">Transmembrane</keyword>
<dbReference type="PROSITE" id="PS50850">
    <property type="entry name" value="MFS"/>
    <property type="match status" value="1"/>
</dbReference>
<feature type="transmembrane region" description="Helical" evidence="7">
    <location>
        <begin position="295"/>
        <end position="316"/>
    </location>
</feature>
<keyword evidence="3" id="KW-0813">Transport</keyword>
<name>A0A0B7JZ02_BIOOC</name>
<dbReference type="GO" id="GO:0012505">
    <property type="term" value="C:endomembrane system"/>
    <property type="evidence" value="ECO:0007669"/>
    <property type="project" value="UniProtKB-SubCell"/>
</dbReference>
<evidence type="ECO:0000256" key="1">
    <source>
        <dbReference type="ARBA" id="ARBA00004127"/>
    </source>
</evidence>
<gene>
    <name evidence="9" type="ORF">BN869_000006371_1</name>
</gene>
<feature type="transmembrane region" description="Helical" evidence="7">
    <location>
        <begin position="179"/>
        <end position="203"/>
    </location>
</feature>
<feature type="non-terminal residue" evidence="9">
    <location>
        <position position="1"/>
    </location>
</feature>
<dbReference type="GO" id="GO:0016020">
    <property type="term" value="C:membrane"/>
    <property type="evidence" value="ECO:0007669"/>
    <property type="project" value="TreeGrafter"/>
</dbReference>
<evidence type="ECO:0000259" key="8">
    <source>
        <dbReference type="PROSITE" id="PS50850"/>
    </source>
</evidence>
<accession>A0A0B7JZ02</accession>
<evidence type="ECO:0000313" key="9">
    <source>
        <dbReference type="EMBL" id="CEO50313.1"/>
    </source>
</evidence>
<sequence>LAHDGSSKRSNLTKVYIPVLNYPIGSGHSSVAIPSNHGQRSDWARLHPPPILTRHSMQGEVAPLLVGRRSNGGSQVLSSDRTSAKQRAACLRGLQRISSRESIAIKSTIYQFFVTGLFISTLGTLLPQLQEYYGLGDSLMSVVFLCPCLGYLTSSFMNRSLHIKFGRRGAMMIAPTCQLLYAIVGACHPIFPLFLAALAASGLSGFIDGSVYSWIGEMDHANVIIGLLHSAFSVGCIAGPFLAGSLTNIWSRPWYHWYILMDSDEYKSEIAQGNEDNSAQNHRLFSKTLFKAETLVGIGFVFICLGVEASITSWIPTYIKRSRNGGDLSSNLCVPFFHIGMAAGRLTMGYVTDLFGLYRPMTVAICAALACQVLFFLVVTSSSSTAIIGILGFFIGPGYPSAMIALTIVLPANERVGTTSIVNSAGQAGAAILPFALGALSGRFGIEVFNYIVSGEILALLVLWRWLIKTSSKES</sequence>
<dbReference type="Gene3D" id="1.20.1250.20">
    <property type="entry name" value="MFS general substrate transporter like domains"/>
    <property type="match status" value="2"/>
</dbReference>
<dbReference type="InterPro" id="IPR036259">
    <property type="entry name" value="MFS_trans_sf"/>
</dbReference>
<dbReference type="PANTHER" id="PTHR23514:SF3">
    <property type="entry name" value="BYPASS OF STOP CODON PROTEIN 6"/>
    <property type="match status" value="1"/>
</dbReference>
<dbReference type="Pfam" id="PF07690">
    <property type="entry name" value="MFS_1"/>
    <property type="match status" value="2"/>
</dbReference>
<feature type="domain" description="Major facilitator superfamily (MFS) profile" evidence="8">
    <location>
        <begin position="294"/>
        <end position="475"/>
    </location>
</feature>
<feature type="transmembrane region" description="Helical" evidence="7">
    <location>
        <begin position="386"/>
        <end position="409"/>
    </location>
</feature>